<comment type="similarity">
    <text evidence="2">Belongs to the SKP1 family.</text>
</comment>
<dbReference type="InterPro" id="IPR057546">
    <property type="entry name" value="HEAT_GCN1"/>
</dbReference>
<dbReference type="PROSITE" id="PS51194">
    <property type="entry name" value="HELICASE_CTER"/>
    <property type="match status" value="1"/>
</dbReference>
<dbReference type="Pfam" id="PF23271">
    <property type="entry name" value="HEAT_GCN1"/>
    <property type="match status" value="1"/>
</dbReference>
<dbReference type="Pfam" id="PF00176">
    <property type="entry name" value="SNF2-rel_dom"/>
    <property type="match status" value="1"/>
</dbReference>
<evidence type="ECO:0000256" key="9">
    <source>
        <dbReference type="ARBA" id="ARBA00023125"/>
    </source>
</evidence>
<evidence type="ECO:0000256" key="4">
    <source>
        <dbReference type="ARBA" id="ARBA00022741"/>
    </source>
</evidence>
<comment type="subcellular location">
    <subcellularLocation>
        <location evidence="1">Nucleus</location>
    </subcellularLocation>
</comment>
<dbReference type="Proteomes" id="UP001217582">
    <property type="component" value="Chromosome 3"/>
</dbReference>
<evidence type="ECO:0000313" key="14">
    <source>
        <dbReference type="EMBL" id="WFD15624.1"/>
    </source>
</evidence>
<dbReference type="SMART" id="SM00512">
    <property type="entry name" value="Skp1"/>
    <property type="match status" value="1"/>
</dbReference>
<dbReference type="SUPFAM" id="SSF48371">
    <property type="entry name" value="ARM repeat"/>
    <property type="match status" value="1"/>
</dbReference>
<protein>
    <submittedName>
        <fullName evidence="14">TATA-binding protein-associated factor mot1</fullName>
    </submittedName>
</protein>
<dbReference type="InterPro" id="IPR011989">
    <property type="entry name" value="ARM-like"/>
</dbReference>
<dbReference type="Pfam" id="PF12054">
    <property type="entry name" value="DUF3535"/>
    <property type="match status" value="1"/>
</dbReference>
<proteinExistence type="inferred from homology"/>
<organism evidence="14 15">
    <name type="scientific">Malassezia arunalokei</name>
    <dbReference type="NCBI Taxonomy" id="1514897"/>
    <lineage>
        <taxon>Eukaryota</taxon>
        <taxon>Fungi</taxon>
        <taxon>Dikarya</taxon>
        <taxon>Basidiomycota</taxon>
        <taxon>Ustilaginomycotina</taxon>
        <taxon>Malasseziomycetes</taxon>
        <taxon>Malasseziales</taxon>
        <taxon>Malasseziaceae</taxon>
        <taxon>Malassezia</taxon>
    </lineage>
</organism>
<dbReference type="Gene3D" id="1.25.10.10">
    <property type="entry name" value="Leucine-rich Repeat Variant"/>
    <property type="match status" value="2"/>
</dbReference>
<evidence type="ECO:0000256" key="11">
    <source>
        <dbReference type="SAM" id="MobiDB-lite"/>
    </source>
</evidence>
<dbReference type="Gene3D" id="3.30.710.10">
    <property type="entry name" value="Potassium Channel Kv1.1, Chain A"/>
    <property type="match status" value="1"/>
</dbReference>
<dbReference type="FunFam" id="3.40.50.300:FF:001793">
    <property type="entry name" value="TATA-binding protein-associated factor"/>
    <property type="match status" value="1"/>
</dbReference>
<dbReference type="Pfam" id="PF00271">
    <property type="entry name" value="Helicase_C"/>
    <property type="match status" value="1"/>
</dbReference>
<feature type="domain" description="Helicase ATP-binding" evidence="12">
    <location>
        <begin position="1373"/>
        <end position="1546"/>
    </location>
</feature>
<dbReference type="CDD" id="cd18322">
    <property type="entry name" value="BTB_POZ_SKP1"/>
    <property type="match status" value="1"/>
</dbReference>
<keyword evidence="15" id="KW-1185">Reference proteome</keyword>
<evidence type="ECO:0000259" key="12">
    <source>
        <dbReference type="PROSITE" id="PS51192"/>
    </source>
</evidence>
<dbReference type="GO" id="GO:0005634">
    <property type="term" value="C:nucleus"/>
    <property type="evidence" value="ECO:0007669"/>
    <property type="project" value="UniProtKB-SubCell"/>
</dbReference>
<dbReference type="InterPro" id="IPR001232">
    <property type="entry name" value="SKP1-like"/>
</dbReference>
<dbReference type="InterPro" id="IPR011333">
    <property type="entry name" value="SKP1/BTB/POZ_sf"/>
</dbReference>
<dbReference type="Pfam" id="PF03931">
    <property type="entry name" value="Skp1_POZ"/>
    <property type="match status" value="1"/>
</dbReference>
<evidence type="ECO:0000256" key="2">
    <source>
        <dbReference type="ARBA" id="ARBA00009993"/>
    </source>
</evidence>
<dbReference type="GO" id="GO:0004386">
    <property type="term" value="F:helicase activity"/>
    <property type="evidence" value="ECO:0007669"/>
    <property type="project" value="UniProtKB-KW"/>
</dbReference>
<dbReference type="Pfam" id="PF01466">
    <property type="entry name" value="Skp1"/>
    <property type="match status" value="1"/>
</dbReference>
<keyword evidence="6" id="KW-0378">Hydrolase</keyword>
<dbReference type="CDD" id="cd18793">
    <property type="entry name" value="SF2_C_SNF"/>
    <property type="match status" value="1"/>
</dbReference>
<evidence type="ECO:0000256" key="3">
    <source>
        <dbReference type="ARBA" id="ARBA00022737"/>
    </source>
</evidence>
<dbReference type="SMART" id="SM00490">
    <property type="entry name" value="HELICc"/>
    <property type="match status" value="1"/>
</dbReference>
<dbReference type="FunFam" id="3.30.710.10:FF:000026">
    <property type="entry name" value="E3 ubiquitin ligase complex SCF subunit"/>
    <property type="match status" value="1"/>
</dbReference>
<evidence type="ECO:0000256" key="7">
    <source>
        <dbReference type="ARBA" id="ARBA00022806"/>
    </source>
</evidence>
<dbReference type="InterPro" id="IPR016024">
    <property type="entry name" value="ARM-type_fold"/>
</dbReference>
<feature type="region of interest" description="Disordered" evidence="11">
    <location>
        <begin position="1889"/>
        <end position="1911"/>
    </location>
</feature>
<keyword evidence="4" id="KW-0547">Nucleotide-binding</keyword>
<evidence type="ECO:0000256" key="10">
    <source>
        <dbReference type="ARBA" id="ARBA00023242"/>
    </source>
</evidence>
<feature type="region of interest" description="Disordered" evidence="11">
    <location>
        <begin position="368"/>
        <end position="431"/>
    </location>
</feature>
<dbReference type="SUPFAM" id="SSF54695">
    <property type="entry name" value="POZ domain"/>
    <property type="match status" value="1"/>
</dbReference>
<dbReference type="PANTHER" id="PTHR36498">
    <property type="entry name" value="TATA-BINDING PROTEIN-ASSOCIATED FACTOR 172"/>
    <property type="match status" value="1"/>
</dbReference>
<accession>A0AAJ6CJR3</accession>
<dbReference type="SUPFAM" id="SSF81382">
    <property type="entry name" value="Skp1 dimerisation domain-like"/>
    <property type="match status" value="1"/>
</dbReference>
<feature type="region of interest" description="Disordered" evidence="11">
    <location>
        <begin position="1921"/>
        <end position="1940"/>
    </location>
</feature>
<dbReference type="InterPro" id="IPR022707">
    <property type="entry name" value="Mot1_central_dom"/>
</dbReference>
<dbReference type="EMBL" id="CP119918">
    <property type="protein sequence ID" value="WFD15624.1"/>
    <property type="molecule type" value="Genomic_DNA"/>
</dbReference>
<feature type="compositionally biased region" description="Pro residues" evidence="11">
    <location>
        <begin position="1891"/>
        <end position="1906"/>
    </location>
</feature>
<feature type="domain" description="Helicase C-terminal" evidence="13">
    <location>
        <begin position="1728"/>
        <end position="1877"/>
    </location>
</feature>
<dbReference type="InterPro" id="IPR016072">
    <property type="entry name" value="Skp1_comp_dimer"/>
</dbReference>
<dbReference type="InterPro" id="IPR001650">
    <property type="entry name" value="Helicase_C-like"/>
</dbReference>
<dbReference type="InterPro" id="IPR044078">
    <property type="entry name" value="Mot1_ATP-bd"/>
</dbReference>
<dbReference type="InterPro" id="IPR000330">
    <property type="entry name" value="SNF2_N"/>
</dbReference>
<dbReference type="InterPro" id="IPR027417">
    <property type="entry name" value="P-loop_NTPase"/>
</dbReference>
<evidence type="ECO:0000256" key="1">
    <source>
        <dbReference type="ARBA" id="ARBA00004123"/>
    </source>
</evidence>
<name>A0AAJ6CJR3_9BASI</name>
<evidence type="ECO:0000256" key="6">
    <source>
        <dbReference type="ARBA" id="ARBA00022801"/>
    </source>
</evidence>
<dbReference type="CDD" id="cd17999">
    <property type="entry name" value="DEXHc_Mot1"/>
    <property type="match status" value="1"/>
</dbReference>
<dbReference type="InterPro" id="IPR036296">
    <property type="entry name" value="SKP1-like_dim_sf"/>
</dbReference>
<keyword evidence="10" id="KW-0539">Nucleus</keyword>
<feature type="region of interest" description="Disordered" evidence="11">
    <location>
        <begin position="1099"/>
        <end position="1124"/>
    </location>
</feature>
<dbReference type="InterPro" id="IPR014001">
    <property type="entry name" value="Helicase_ATP-bd"/>
</dbReference>
<dbReference type="PANTHER" id="PTHR36498:SF1">
    <property type="entry name" value="TATA-BINDING PROTEIN-ASSOCIATED FACTOR 172"/>
    <property type="match status" value="1"/>
</dbReference>
<keyword evidence="5" id="KW-0833">Ubl conjugation pathway</keyword>
<dbReference type="InterPro" id="IPR016073">
    <property type="entry name" value="Skp1_comp_POZ"/>
</dbReference>
<keyword evidence="7" id="KW-0347">Helicase</keyword>
<dbReference type="Gene3D" id="3.40.50.300">
    <property type="entry name" value="P-loop containing nucleotide triphosphate hydrolases"/>
    <property type="match status" value="1"/>
</dbReference>
<dbReference type="PROSITE" id="PS51192">
    <property type="entry name" value="HELICASE_ATP_BIND_1"/>
    <property type="match status" value="1"/>
</dbReference>
<sequence>MVLISTSDNEQFSVDRDVAERSLLIKQLIEDIGESDQAIPLPNVSSSVLTKVLEYCSHHRNDPLSVADEPDEIRRRATDISEWDARFIQVDQEMLFEIILAANYLDIKSLLDIGCKTVANMIKGKQPEEIRKLFNIQNDFTPEEEAQIRRENSGGASRHADFCVGPPTMSGSMPATRLDRLVSLLDIGSSSLIRTTAATQLGQIAALRVRGASTAHEGASSSEPAVYRGTDGEWNEVLTLLARVVPLLLSKNWDTRMAAAQAIYHITQAAGVWDPDTGTERHVSAPIKTEEAPSLGEADRLQFASFSLPHVLQTGTKLLASVGKEYDVPELMSRERLQHAKKDVLGKLGLGFGADDMDMGIDMEAELAGSKPAPKPAPAPEPEPEPAADRALSARERNQLKRKRKLEAKAQTRAPVARVEPEKRAKLDSTAQASDKAAAVFSLQTQRGEWPFRALAELLSVELFSPTWEARHGAALGLRELFRTQGYGGGRVMHVSKQDNDERHAVWCENLAVRLLCVFALDRLGDFVFDHVVAPVRETASQTLAQLLPHMTNELVRSTHQVLLEMVRQDSVREAQLVGREGQRPYIWEVRHAGLLGIKYEVMMRVDVLGVEDDMLSDVLDVAQLGLRDNDDDVRAVAAAMLLPITSNIVSHQLARVSDLLDQLFVCVSDKRDDLSSSAASVMDLLASLMSHAEVLGIIDVASLAQRVTMLFRFFRHTITNVRLSMLNAMHALLQCTSLPHDWVTDDLIRLLLQNMLVEERAPIREATARVWSQALQVLGPRAAQLAAPHFPALLALVMTPIGTPMDTSLFYEPPRARSEHNIDRGILAQDLTLVSTDTVLRGRLGAASALGDLLALAPPSSETCERLQEALEARSALQKCLGAVMAQRWAECVPRVSELLAIDAVRGVHATLLQLLDTSMPPIYTEMHVLLQRLQHDCHVLGLMMVRDAHIARDRVPAVSSPCTTADAHRLAETAATLAPSCTTVVEQSRKIQRAIEQYDATKETQDVLVLAAVAGAVVAWGVLPPKLNPLIRSLMNSIKYEENADLQARAACSIARLVRLCTLPTAHANPSAKIVKNLCAFVCQDTSITPLFVETKGEREGTGALPVPSPSERRGSAEPETLTPSRLIRRGAECALMHLCQLFGAQIWDELPILWTCAAEPLLHDAPMDDARGQALLDACSVLECIAPHAHTDLHESLASLLDALVRVSQNEFRVLRSASARCFSVVTKCITDQGMHTLVEQVVPVLGSAELLCRQGAMEVVSCTVRVQDERLLPYVLFLVVPVLGRMNDSDESIRLLATNTFAELVKLLPLIHGLPDPPHFSPALLARRETEKAFLTQLMDGSKVAPYKMPIEMKVQLRPYQMDGVSWMAFLARYQLHGILCDDMGLGKTLQSIALLSCKHHERNERWEQTQAPDARRIPSLIVCPPTLTGHWVHEIETYSPNLTALLYAGHPSDRARLKAQINQVDVVVMSYDVVRNDVQDLASRSWFYCILDEGHVICSPKTKTTRSVKQMRAQHRLILSGTPIQNNVLELWSLFDFLMPGFLGSDQSFHERFARPVLACRSGKPSAAEKEAATLALEALHKQIVPFLLRRLKEDVLDDLPPKIIQDVECELSDIQKQLYDDFVKATDDDDDEQDKKGHAEPKEQQHIFQKLQYLRKLANHPSLVLDAAVPAQKKLLEQVNANRGTLAGLSHAPKLQALRQLLLDCGIGHDTQANDAALIGADTGASVSQHRVLIFCQMRHMLDVIEQDLFRTLMPQVTYLRLDGTVSSDRRHSIVQSFNADPSIDILLLTTSVGGLGLTLTGADTVIFVEHDWNPMKDLQAMDRAHRLGQKKVVNVYRLITRNTLESSIMGLQQFKMNIANSVVTQQNKSIDQMDTDRILDLFGPSPPSDPKAETKPPPVKGISQKALLASLEHMPDMNEDEYADMKQWRPSAS</sequence>
<evidence type="ECO:0000256" key="5">
    <source>
        <dbReference type="ARBA" id="ARBA00022786"/>
    </source>
</evidence>
<evidence type="ECO:0000256" key="8">
    <source>
        <dbReference type="ARBA" id="ARBA00022840"/>
    </source>
</evidence>
<reference evidence="14 15" key="1">
    <citation type="submission" date="2023-03" db="EMBL/GenBank/DDBJ databases">
        <title>Mating type loci evolution in Malassezia.</title>
        <authorList>
            <person name="Coelho M.A."/>
        </authorList>
    </citation>
    <scope>NUCLEOTIDE SEQUENCE [LARGE SCALE GENOMIC DNA]</scope>
    <source>
        <strain evidence="14 15">CBS 13387</strain>
    </source>
</reference>
<dbReference type="SUPFAM" id="SSF52540">
    <property type="entry name" value="P-loop containing nucleoside triphosphate hydrolases"/>
    <property type="match status" value="2"/>
</dbReference>
<dbReference type="InterPro" id="IPR044972">
    <property type="entry name" value="Mot1"/>
</dbReference>
<dbReference type="GO" id="GO:0017025">
    <property type="term" value="F:TBP-class protein binding"/>
    <property type="evidence" value="ECO:0007669"/>
    <property type="project" value="InterPro"/>
</dbReference>
<dbReference type="GO" id="GO:0003677">
    <property type="term" value="F:DNA binding"/>
    <property type="evidence" value="ECO:0007669"/>
    <property type="project" value="UniProtKB-KW"/>
</dbReference>
<gene>
    <name evidence="14" type="primary">MOT1</name>
    <name evidence="14" type="ORF">MARU1_001646</name>
</gene>
<dbReference type="GO" id="GO:0005524">
    <property type="term" value="F:ATP binding"/>
    <property type="evidence" value="ECO:0007669"/>
    <property type="project" value="UniProtKB-KW"/>
</dbReference>
<dbReference type="FunFam" id="3.40.50.10810:FF:000042">
    <property type="entry name" value="SNF2 family helicase-like protein"/>
    <property type="match status" value="1"/>
</dbReference>
<dbReference type="InterPro" id="IPR038718">
    <property type="entry name" value="SNF2-like_sf"/>
</dbReference>
<keyword evidence="3" id="KW-0677">Repeat</keyword>
<dbReference type="SMART" id="SM00487">
    <property type="entry name" value="DEXDc"/>
    <property type="match status" value="1"/>
</dbReference>
<dbReference type="GO" id="GO:0016887">
    <property type="term" value="F:ATP hydrolysis activity"/>
    <property type="evidence" value="ECO:0007669"/>
    <property type="project" value="InterPro"/>
</dbReference>
<keyword evidence="8" id="KW-0067">ATP-binding</keyword>
<evidence type="ECO:0000259" key="13">
    <source>
        <dbReference type="PROSITE" id="PS51194"/>
    </source>
</evidence>
<dbReference type="GO" id="GO:0006511">
    <property type="term" value="P:ubiquitin-dependent protein catabolic process"/>
    <property type="evidence" value="ECO:0007669"/>
    <property type="project" value="InterPro"/>
</dbReference>
<keyword evidence="9" id="KW-0238">DNA-binding</keyword>
<evidence type="ECO:0000313" key="15">
    <source>
        <dbReference type="Proteomes" id="UP001217582"/>
    </source>
</evidence>
<dbReference type="InterPro" id="IPR049730">
    <property type="entry name" value="SNF2/RAD54-like_C"/>
</dbReference>
<dbReference type="Gene3D" id="3.40.50.10810">
    <property type="entry name" value="Tandem AAA-ATPase domain"/>
    <property type="match status" value="1"/>
</dbReference>